<organism evidence="1 2">
    <name type="scientific">Synechococcus phage syn9</name>
    <dbReference type="NCBI Taxonomy" id="382359"/>
    <lineage>
        <taxon>Viruses</taxon>
        <taxon>Duplodnaviria</taxon>
        <taxon>Heunggongvirae</taxon>
        <taxon>Uroviricota</taxon>
        <taxon>Caudoviricetes</taxon>
        <taxon>Pantevenvirales</taxon>
        <taxon>Kyanoviridae</taxon>
        <taxon>Ormenosvirus</taxon>
        <taxon>Ormenosvirus syn9</taxon>
    </lineage>
</organism>
<dbReference type="GeneID" id="4239171"/>
<organismHost>
    <name type="scientific">Synechococcus</name>
    <dbReference type="NCBI Taxonomy" id="1129"/>
</organismHost>
<evidence type="ECO:0000313" key="2">
    <source>
        <dbReference type="Proteomes" id="UP000000909"/>
    </source>
</evidence>
<reference evidence="1 2" key="1">
    <citation type="journal article" date="2007" name="Environ. Microbiol.">
        <title>Genomic and structural analysis of Syn9, a cyanophage infecting marine Prochlorococcus and Synechococcus.</title>
        <authorList>
            <person name="Weigele P.R."/>
            <person name="Pope W.H."/>
            <person name="Pedulla M.L."/>
            <person name="Houtz J.M."/>
            <person name="Smith A.L."/>
            <person name="Conway J.F."/>
            <person name="King J."/>
            <person name="Hatfull G.F."/>
            <person name="Lawrence J.G."/>
            <person name="Hendrix R.W."/>
        </authorList>
    </citation>
    <scope>NUCLEOTIDE SEQUENCE</scope>
</reference>
<accession>Q0QZF1</accession>
<evidence type="ECO:0000313" key="1">
    <source>
        <dbReference type="EMBL" id="ABA47046.1"/>
    </source>
</evidence>
<sequence>MTEKQMTKDVTNSPSDWEDFWNSEDEKIDWDKLIIDAFQVLADHKIDQTSMIAYWVGTLYEPTGEKRQHLWNNDGYMKTIYESMTTTFQGAGCCDKSKEK</sequence>
<dbReference type="EMBL" id="DQ149023">
    <property type="protein sequence ID" value="ABA47046.1"/>
    <property type="molecule type" value="Genomic_DNA"/>
</dbReference>
<protein>
    <submittedName>
        <fullName evidence="1">Gp77</fullName>
    </submittedName>
</protein>
<name>Q0QZF1_BPSYS</name>
<dbReference type="OrthoDB" id="3116at1198136"/>
<dbReference type="Proteomes" id="UP000000909">
    <property type="component" value="Segment"/>
</dbReference>
<keyword evidence="2" id="KW-1185">Reference proteome</keyword>
<proteinExistence type="predicted"/>
<dbReference type="KEGG" id="vg:4239171"/>
<dbReference type="RefSeq" id="YP_717744.1">
    <property type="nucleotide sequence ID" value="NC_008296.2"/>
</dbReference>